<feature type="compositionally biased region" description="Acidic residues" evidence="7">
    <location>
        <begin position="51"/>
        <end position="60"/>
    </location>
</feature>
<feature type="non-terminal residue" evidence="10">
    <location>
        <position position="1"/>
    </location>
</feature>
<dbReference type="GO" id="GO:0016020">
    <property type="term" value="C:membrane"/>
    <property type="evidence" value="ECO:0007669"/>
    <property type="project" value="UniProtKB-SubCell"/>
</dbReference>
<feature type="transmembrane region" description="Helical" evidence="8">
    <location>
        <begin position="242"/>
        <end position="264"/>
    </location>
</feature>
<keyword evidence="5 8" id="KW-1133">Transmembrane helix</keyword>
<evidence type="ECO:0000256" key="4">
    <source>
        <dbReference type="ARBA" id="ARBA00022982"/>
    </source>
</evidence>
<protein>
    <recommendedName>
        <fullName evidence="9">Cytochrome b561 domain-containing protein</fullName>
    </recommendedName>
</protein>
<evidence type="ECO:0000259" key="9">
    <source>
        <dbReference type="Pfam" id="PF03188"/>
    </source>
</evidence>
<evidence type="ECO:0000313" key="11">
    <source>
        <dbReference type="Proteomes" id="UP000626109"/>
    </source>
</evidence>
<evidence type="ECO:0000313" key="10">
    <source>
        <dbReference type="EMBL" id="CAE8650851.1"/>
    </source>
</evidence>
<accession>A0A813IDJ0</accession>
<evidence type="ECO:0000256" key="5">
    <source>
        <dbReference type="ARBA" id="ARBA00022989"/>
    </source>
</evidence>
<evidence type="ECO:0000256" key="6">
    <source>
        <dbReference type="ARBA" id="ARBA00023136"/>
    </source>
</evidence>
<gene>
    <name evidence="10" type="ORF">PGLA2088_LOCUS8639</name>
</gene>
<evidence type="ECO:0000256" key="1">
    <source>
        <dbReference type="ARBA" id="ARBA00004370"/>
    </source>
</evidence>
<keyword evidence="2" id="KW-0813">Transport</keyword>
<dbReference type="InterPro" id="IPR006593">
    <property type="entry name" value="Cyt_b561/ferric_Rdtase_TM"/>
</dbReference>
<keyword evidence="3 8" id="KW-0812">Transmembrane</keyword>
<dbReference type="Proteomes" id="UP000626109">
    <property type="component" value="Unassembled WGS sequence"/>
</dbReference>
<feature type="compositionally biased region" description="Gly residues" evidence="7">
    <location>
        <begin position="63"/>
        <end position="76"/>
    </location>
</feature>
<evidence type="ECO:0000256" key="8">
    <source>
        <dbReference type="SAM" id="Phobius"/>
    </source>
</evidence>
<proteinExistence type="predicted"/>
<feature type="compositionally biased region" description="Low complexity" evidence="7">
    <location>
        <begin position="106"/>
        <end position="119"/>
    </location>
</feature>
<feature type="compositionally biased region" description="Low complexity" evidence="7">
    <location>
        <begin position="77"/>
        <end position="90"/>
    </location>
</feature>
<dbReference type="EMBL" id="CAJNNW010009295">
    <property type="protein sequence ID" value="CAE8650851.1"/>
    <property type="molecule type" value="Genomic_DNA"/>
</dbReference>
<name>A0A813IDJ0_POLGL</name>
<evidence type="ECO:0000256" key="7">
    <source>
        <dbReference type="SAM" id="MobiDB-lite"/>
    </source>
</evidence>
<dbReference type="Pfam" id="PF03188">
    <property type="entry name" value="Cytochrom_B561"/>
    <property type="match status" value="1"/>
</dbReference>
<dbReference type="AlphaFoldDB" id="A0A813IDJ0"/>
<keyword evidence="4" id="KW-0249">Electron transport</keyword>
<sequence length="330" mass="35747">MPVDLIKPQEKQTEENTSSLEYALPYSVFFKSDFGQYAPVGGQAPGKAIDMEEDDEDDFFGDSWGGGAKGNGGSAGGDSSPSQTQQAASQGGVERNPTRETTTKRPVAQPSTSASSSSAPGPPKGKKQDDFFGDLGMAPEYKAPRILDPVKEANIVVKGFSVSDMLEDDGEVPALVAFGMFGLSKADGGGMPLSGWFGWHPVLMSLAFPCLMTMGRWAYISESITDSDTTPEKARRRNMHRAFMGSAAIVMLLGYLAIFMAHLPNRMFFGYDFKKQEWKPMIKVAHSWVGYALLVGVLAQGYMGAMKLKLLKATGERQYTFHGLMGKAIM</sequence>
<feature type="region of interest" description="Disordered" evidence="7">
    <location>
        <begin position="35"/>
        <end position="134"/>
    </location>
</feature>
<feature type="transmembrane region" description="Helical" evidence="8">
    <location>
        <begin position="284"/>
        <end position="303"/>
    </location>
</feature>
<feature type="domain" description="Cytochrome b561" evidence="9">
    <location>
        <begin position="199"/>
        <end position="314"/>
    </location>
</feature>
<organism evidence="10 11">
    <name type="scientific">Polarella glacialis</name>
    <name type="common">Dinoflagellate</name>
    <dbReference type="NCBI Taxonomy" id="89957"/>
    <lineage>
        <taxon>Eukaryota</taxon>
        <taxon>Sar</taxon>
        <taxon>Alveolata</taxon>
        <taxon>Dinophyceae</taxon>
        <taxon>Suessiales</taxon>
        <taxon>Suessiaceae</taxon>
        <taxon>Polarella</taxon>
    </lineage>
</organism>
<evidence type="ECO:0000256" key="2">
    <source>
        <dbReference type="ARBA" id="ARBA00022448"/>
    </source>
</evidence>
<dbReference type="Gene3D" id="1.20.120.1770">
    <property type="match status" value="1"/>
</dbReference>
<comment type="caution">
    <text evidence="10">The sequence shown here is derived from an EMBL/GenBank/DDBJ whole genome shotgun (WGS) entry which is preliminary data.</text>
</comment>
<keyword evidence="6 8" id="KW-0472">Membrane</keyword>
<reference evidence="10" key="1">
    <citation type="submission" date="2021-02" db="EMBL/GenBank/DDBJ databases">
        <authorList>
            <person name="Dougan E. K."/>
            <person name="Rhodes N."/>
            <person name="Thang M."/>
            <person name="Chan C."/>
        </authorList>
    </citation>
    <scope>NUCLEOTIDE SEQUENCE</scope>
</reference>
<evidence type="ECO:0000256" key="3">
    <source>
        <dbReference type="ARBA" id="ARBA00022692"/>
    </source>
</evidence>
<comment type="subcellular location">
    <subcellularLocation>
        <location evidence="1">Membrane</location>
    </subcellularLocation>
</comment>